<dbReference type="Pfam" id="PF16326">
    <property type="entry name" value="ABC_tran_CTD"/>
    <property type="match status" value="1"/>
</dbReference>
<dbReference type="InterPro" id="IPR051309">
    <property type="entry name" value="ABCF_ATPase"/>
</dbReference>
<evidence type="ECO:0000313" key="7">
    <source>
        <dbReference type="Proteomes" id="UP000033695"/>
    </source>
</evidence>
<organism evidence="6 7">
    <name type="scientific">Bombilactobacillus mellis</name>
    <dbReference type="NCBI Taxonomy" id="1218508"/>
    <lineage>
        <taxon>Bacteria</taxon>
        <taxon>Bacillati</taxon>
        <taxon>Bacillota</taxon>
        <taxon>Bacilli</taxon>
        <taxon>Lactobacillales</taxon>
        <taxon>Lactobacillaceae</taxon>
        <taxon>Bombilactobacillus</taxon>
    </lineage>
</organism>
<dbReference type="PANTHER" id="PTHR42855:SF1">
    <property type="entry name" value="ABC TRANSPORTER DOMAIN-CONTAINING PROTEIN"/>
    <property type="match status" value="1"/>
</dbReference>
<dbReference type="Pfam" id="PF12848">
    <property type="entry name" value="ABC_tran_Xtn"/>
    <property type="match status" value="1"/>
</dbReference>
<accession>A0A0F4KQ86</accession>
<evidence type="ECO:0000256" key="2">
    <source>
        <dbReference type="ARBA" id="ARBA00022840"/>
    </source>
</evidence>
<dbReference type="InterPro" id="IPR037118">
    <property type="entry name" value="Val-tRNA_synth_C_sf"/>
</dbReference>
<keyword evidence="1" id="KW-0547">Nucleotide-binding</keyword>
<comment type="caution">
    <text evidence="6">The sequence shown here is derived from an EMBL/GenBank/DDBJ whole genome shotgun (WGS) entry which is preliminary data.</text>
</comment>
<dbReference type="HOGENOM" id="CLU_000604_36_0_9"/>
<evidence type="ECO:0000256" key="3">
    <source>
        <dbReference type="SAM" id="Coils"/>
    </source>
</evidence>
<dbReference type="InterPro" id="IPR032524">
    <property type="entry name" value="ABC_tran_C"/>
</dbReference>
<dbReference type="Pfam" id="PF00005">
    <property type="entry name" value="ABC_tran"/>
    <property type="match status" value="2"/>
</dbReference>
<evidence type="ECO:0000256" key="4">
    <source>
        <dbReference type="SAM" id="MobiDB-lite"/>
    </source>
</evidence>
<dbReference type="AlphaFoldDB" id="A0A0F4KQ86"/>
<dbReference type="GO" id="GO:0016887">
    <property type="term" value="F:ATP hydrolysis activity"/>
    <property type="evidence" value="ECO:0007669"/>
    <property type="project" value="InterPro"/>
</dbReference>
<dbReference type="Gene3D" id="3.40.50.300">
    <property type="entry name" value="P-loop containing nucleotide triphosphate hydrolases"/>
    <property type="match status" value="2"/>
</dbReference>
<dbReference type="InterPro" id="IPR003439">
    <property type="entry name" value="ABC_transporter-like_ATP-bd"/>
</dbReference>
<dbReference type="EMBL" id="JXBZ01000008">
    <property type="protein sequence ID" value="KJY48550.1"/>
    <property type="molecule type" value="Genomic_DNA"/>
</dbReference>
<dbReference type="STRING" id="1218508.JG29_09510"/>
<feature type="domain" description="ABC transporter" evidence="5">
    <location>
        <begin position="322"/>
        <end position="542"/>
    </location>
</feature>
<dbReference type="PATRIC" id="fig|1218508.4.peg.936"/>
<reference evidence="6 7" key="1">
    <citation type="submission" date="2014-12" db="EMBL/GenBank/DDBJ databases">
        <title>Comparative genomics of the lactic acid bacteria isolated from the honey bee gut.</title>
        <authorList>
            <person name="Ellegaard K.M."/>
            <person name="Tamarit D."/>
            <person name="Javelind E."/>
            <person name="Olofsson T."/>
            <person name="Andersson S.G."/>
            <person name="Vasquez A."/>
        </authorList>
    </citation>
    <scope>NUCLEOTIDE SEQUENCE [LARGE SCALE GENOMIC DNA]</scope>
    <source>
        <strain evidence="6 7">Hon2</strain>
    </source>
</reference>
<sequence length="630" mass="72270">MKTLSVNKLQQSVGARTLYQDVSFKINTADRIGLIGLNGVGKTTLLNSLIDQQLLRQKVIEHPHDYQISYLRQTPQFDKSLTVIEAILQGEEPLYVTVRRYEQVLNQYSRQPEDTQVAKRFFQAQEDMDRIDGWEFQASVETILTKLGIKDFNQTIGQLSGGQQRRVALAQVLVSTADLLILDEPTNHLDEDAISWLETFLKNYRGAVIFVTHDRYFLNTVANRILEINRQQVTEYSGNYEAYVAQKAKNEAAWEATRQHQRNLYRHELKWMRAGVQARGTKQNARVARFQKLSQQIRTSNLDSNQKLTIDLKQQRLGKDVFELQDAALSFGQQILLQKLNLRINSGEHLGIIGANGAGKTTFLNILAQKQQLSSGKLAVGQTVRLGYYTQHVENMAADKRVISYLEAIGQNVENAEGESLSASQLLERFLFTPQQQGAFIRDLSGGEKRRLYLLAILIQRPNVLLLDEPTNNLDIETMTILEDYLLDFAGTVVAVSHDRYFLDKITDDLLVFEGQGQVERYWGTYSEFLQQKSRSQKATEKTTRPKNSVKQQHHSTPSSKLTYTEKLELTKLEPQIDALEQQKKALEQTMSQTNNNYEQLLQQQQELDQLKKQIDQKVERWTQLAEKEE</sequence>
<feature type="domain" description="ABC transporter" evidence="5">
    <location>
        <begin position="1"/>
        <end position="255"/>
    </location>
</feature>
<feature type="coiled-coil region" evidence="3">
    <location>
        <begin position="570"/>
        <end position="628"/>
    </location>
</feature>
<dbReference type="OrthoDB" id="9760950at2"/>
<dbReference type="SMART" id="SM00382">
    <property type="entry name" value="AAA"/>
    <property type="match status" value="2"/>
</dbReference>
<evidence type="ECO:0000313" key="6">
    <source>
        <dbReference type="EMBL" id="KJY48550.1"/>
    </source>
</evidence>
<proteinExistence type="predicted"/>
<gene>
    <name evidence="6" type="ORF">JG29_09510</name>
</gene>
<dbReference type="GO" id="GO:0003677">
    <property type="term" value="F:DNA binding"/>
    <property type="evidence" value="ECO:0007669"/>
    <property type="project" value="InterPro"/>
</dbReference>
<dbReference type="Gene3D" id="1.10.287.380">
    <property type="entry name" value="Valyl-tRNA synthetase, C-terminal domain"/>
    <property type="match status" value="1"/>
</dbReference>
<dbReference type="PROSITE" id="PS00211">
    <property type="entry name" value="ABC_TRANSPORTER_1"/>
    <property type="match status" value="1"/>
</dbReference>
<keyword evidence="3" id="KW-0175">Coiled coil</keyword>
<dbReference type="InterPro" id="IPR032781">
    <property type="entry name" value="ABC_tran_Xtn"/>
</dbReference>
<evidence type="ECO:0000259" key="5">
    <source>
        <dbReference type="PROSITE" id="PS50893"/>
    </source>
</evidence>
<dbReference type="SUPFAM" id="SSF52540">
    <property type="entry name" value="P-loop containing nucleoside triphosphate hydrolases"/>
    <property type="match status" value="2"/>
</dbReference>
<keyword evidence="7" id="KW-1185">Reference proteome</keyword>
<dbReference type="InterPro" id="IPR017871">
    <property type="entry name" value="ABC_transporter-like_CS"/>
</dbReference>
<dbReference type="InterPro" id="IPR003593">
    <property type="entry name" value="AAA+_ATPase"/>
</dbReference>
<feature type="compositionally biased region" description="Polar residues" evidence="4">
    <location>
        <begin position="546"/>
        <end position="560"/>
    </location>
</feature>
<evidence type="ECO:0000256" key="1">
    <source>
        <dbReference type="ARBA" id="ARBA00022741"/>
    </source>
</evidence>
<dbReference type="NCBIfam" id="NF000355">
    <property type="entry name" value="ribo_prot_ABC_F"/>
    <property type="match status" value="1"/>
</dbReference>
<keyword evidence="2 6" id="KW-0067">ATP-binding</keyword>
<dbReference type="PANTHER" id="PTHR42855">
    <property type="entry name" value="ABC TRANSPORTER ATP-BINDING SUBUNIT"/>
    <property type="match status" value="1"/>
</dbReference>
<name>A0A0F4KQ86_9LACO</name>
<dbReference type="RefSeq" id="WP_045922815.1">
    <property type="nucleotide sequence ID" value="NZ_JBHTHW010000008.1"/>
</dbReference>
<dbReference type="CDD" id="cd03221">
    <property type="entry name" value="ABCF_EF-3"/>
    <property type="match status" value="2"/>
</dbReference>
<dbReference type="InterPro" id="IPR027417">
    <property type="entry name" value="P-loop_NTPase"/>
</dbReference>
<dbReference type="PROSITE" id="PS50893">
    <property type="entry name" value="ABC_TRANSPORTER_2"/>
    <property type="match status" value="2"/>
</dbReference>
<feature type="region of interest" description="Disordered" evidence="4">
    <location>
        <begin position="534"/>
        <end position="561"/>
    </location>
</feature>
<dbReference type="GO" id="GO:0005524">
    <property type="term" value="F:ATP binding"/>
    <property type="evidence" value="ECO:0007669"/>
    <property type="project" value="UniProtKB-KW"/>
</dbReference>
<protein>
    <submittedName>
        <fullName evidence="6">ABC transporter ATP-binding component</fullName>
    </submittedName>
</protein>
<dbReference type="FunFam" id="3.40.50.300:FF:000011">
    <property type="entry name" value="Putative ABC transporter ATP-binding component"/>
    <property type="match status" value="1"/>
</dbReference>
<dbReference type="Proteomes" id="UP000033695">
    <property type="component" value="Unassembled WGS sequence"/>
</dbReference>